<dbReference type="GO" id="GO:0004765">
    <property type="term" value="F:shikimate kinase activity"/>
    <property type="evidence" value="ECO:0007669"/>
    <property type="project" value="UniProtKB-UniRule"/>
</dbReference>
<keyword evidence="8 11" id="KW-0067">ATP-binding</keyword>
<comment type="catalytic activity">
    <reaction evidence="10 11">
        <text>shikimate + ATP = 3-phosphoshikimate + ADP + H(+)</text>
        <dbReference type="Rhea" id="RHEA:13121"/>
        <dbReference type="ChEBI" id="CHEBI:15378"/>
        <dbReference type="ChEBI" id="CHEBI:30616"/>
        <dbReference type="ChEBI" id="CHEBI:36208"/>
        <dbReference type="ChEBI" id="CHEBI:145989"/>
        <dbReference type="ChEBI" id="CHEBI:456216"/>
        <dbReference type="EC" id="2.7.1.71"/>
    </reaction>
</comment>
<organism evidence="12 13">
    <name type="scientific">Lucifera butyrica</name>
    <dbReference type="NCBI Taxonomy" id="1351585"/>
    <lineage>
        <taxon>Bacteria</taxon>
        <taxon>Bacillati</taxon>
        <taxon>Bacillota</taxon>
        <taxon>Negativicutes</taxon>
        <taxon>Veillonellales</taxon>
        <taxon>Veillonellaceae</taxon>
        <taxon>Lucifera</taxon>
    </lineage>
</organism>
<dbReference type="PANTHER" id="PTHR21087:SF16">
    <property type="entry name" value="SHIKIMATE KINASE 1, CHLOROPLASTIC"/>
    <property type="match status" value="1"/>
</dbReference>
<feature type="binding site" evidence="11">
    <location>
        <position position="29"/>
    </location>
    <ligand>
        <name>Mg(2+)</name>
        <dbReference type="ChEBI" id="CHEBI:18420"/>
    </ligand>
</feature>
<dbReference type="Gene3D" id="3.40.50.300">
    <property type="entry name" value="P-loop containing nucleotide triphosphate hydrolases"/>
    <property type="match status" value="1"/>
</dbReference>
<dbReference type="EC" id="2.7.1.71" evidence="3 11"/>
<gene>
    <name evidence="11" type="primary">aroK</name>
    <name evidence="12" type="ORF">LUCI_4262</name>
</gene>
<evidence type="ECO:0000256" key="3">
    <source>
        <dbReference type="ARBA" id="ARBA00012154"/>
    </source>
</evidence>
<dbReference type="PROSITE" id="PS01128">
    <property type="entry name" value="SHIKIMATE_KINASE"/>
    <property type="match status" value="1"/>
</dbReference>
<evidence type="ECO:0000256" key="5">
    <source>
        <dbReference type="ARBA" id="ARBA00022679"/>
    </source>
</evidence>
<dbReference type="PRINTS" id="PR01100">
    <property type="entry name" value="SHIKIMTKNASE"/>
</dbReference>
<evidence type="ECO:0000313" key="13">
    <source>
        <dbReference type="Proteomes" id="UP000277811"/>
    </source>
</evidence>
<dbReference type="InterPro" id="IPR023000">
    <property type="entry name" value="Shikimate_kinase_CS"/>
</dbReference>
<feature type="binding site" evidence="11">
    <location>
        <position position="93"/>
    </location>
    <ligand>
        <name>substrate</name>
    </ligand>
</feature>
<reference evidence="12 13" key="1">
    <citation type="submission" date="2018-06" db="EMBL/GenBank/DDBJ databases">
        <authorList>
            <person name="Strepis N."/>
        </authorList>
    </citation>
    <scope>NUCLEOTIDE SEQUENCE [LARGE SCALE GENOMIC DNA]</scope>
    <source>
        <strain evidence="12">LUCI</strain>
    </source>
</reference>
<evidence type="ECO:0000256" key="10">
    <source>
        <dbReference type="ARBA" id="ARBA00048567"/>
    </source>
</evidence>
<feature type="binding site" evidence="11">
    <location>
        <position position="47"/>
    </location>
    <ligand>
        <name>substrate</name>
    </ligand>
</feature>
<dbReference type="RefSeq" id="WP_122629804.1">
    <property type="nucleotide sequence ID" value="NZ_UPPP01000105.1"/>
</dbReference>
<keyword evidence="9 11" id="KW-0057">Aromatic amino acid biosynthesis</keyword>
<comment type="subcellular location">
    <subcellularLocation>
        <location evidence="11">Cytoplasm</location>
    </subcellularLocation>
</comment>
<comment type="cofactor">
    <cofactor evidence="11">
        <name>Mg(2+)</name>
        <dbReference type="ChEBI" id="CHEBI:18420"/>
    </cofactor>
    <text evidence="11">Binds 1 Mg(2+) ion per subunit.</text>
</comment>
<dbReference type="GO" id="GO:0009423">
    <property type="term" value="P:chorismate biosynthetic process"/>
    <property type="evidence" value="ECO:0007669"/>
    <property type="project" value="UniProtKB-UniRule"/>
</dbReference>
<evidence type="ECO:0000256" key="7">
    <source>
        <dbReference type="ARBA" id="ARBA00022777"/>
    </source>
</evidence>
<dbReference type="OrthoDB" id="9800332at2"/>
<evidence type="ECO:0000256" key="1">
    <source>
        <dbReference type="ARBA" id="ARBA00004842"/>
    </source>
</evidence>
<keyword evidence="11" id="KW-0963">Cytoplasm</keyword>
<sequence length="196" mass="22138">MIFDEFQGHCRQFLSHNIVLIGFSGSGKTTVGRYLAEVTGFTCYDVDHMIEQQMGQSVQVVFNRYGEAYFRDREQEIIKQVSAAKHAVIACGGGVVLNSVNVSNLKKGGKLVWMKTDPETIYNRLKQEHDRPLLNGKGIEEIMSMLSKRYCLYEEAADYEVSTDGKSVVHVGYDILRQFIDSQMLPDIDCCSLTPH</sequence>
<evidence type="ECO:0000313" key="12">
    <source>
        <dbReference type="EMBL" id="VBB08976.1"/>
    </source>
</evidence>
<dbReference type="PANTHER" id="PTHR21087">
    <property type="entry name" value="SHIKIMATE KINASE"/>
    <property type="match status" value="1"/>
</dbReference>
<keyword evidence="11" id="KW-0460">Magnesium</keyword>
<keyword evidence="5 11" id="KW-0808">Transferase</keyword>
<comment type="function">
    <text evidence="11">Catalyzes the specific phosphorylation of the 3-hydroxyl group of shikimic acid using ATP as a cosubstrate.</text>
</comment>
<feature type="binding site" evidence="11">
    <location>
        <position position="71"/>
    </location>
    <ligand>
        <name>substrate</name>
    </ligand>
</feature>
<accession>A0A498R8E7</accession>
<dbReference type="GO" id="GO:0005524">
    <property type="term" value="F:ATP binding"/>
    <property type="evidence" value="ECO:0007669"/>
    <property type="project" value="UniProtKB-UniRule"/>
</dbReference>
<dbReference type="InterPro" id="IPR000623">
    <property type="entry name" value="Shikimate_kinase/TSH1"/>
</dbReference>
<name>A0A498R8E7_9FIRM</name>
<evidence type="ECO:0000256" key="11">
    <source>
        <dbReference type="HAMAP-Rule" id="MF_00109"/>
    </source>
</evidence>
<keyword evidence="6 11" id="KW-0547">Nucleotide-binding</keyword>
<comment type="caution">
    <text evidence="11">Lacks conserved residue(s) required for the propagation of feature annotation.</text>
</comment>
<comment type="subunit">
    <text evidence="11">Monomer.</text>
</comment>
<keyword evidence="7 11" id="KW-0418">Kinase</keyword>
<dbReference type="GO" id="GO:0009073">
    <property type="term" value="P:aromatic amino acid family biosynthetic process"/>
    <property type="evidence" value="ECO:0007669"/>
    <property type="project" value="UniProtKB-KW"/>
</dbReference>
<dbReference type="Proteomes" id="UP000277811">
    <property type="component" value="Unassembled WGS sequence"/>
</dbReference>
<evidence type="ECO:0000256" key="8">
    <source>
        <dbReference type="ARBA" id="ARBA00022840"/>
    </source>
</evidence>
<evidence type="ECO:0000256" key="2">
    <source>
        <dbReference type="ARBA" id="ARBA00006997"/>
    </source>
</evidence>
<feature type="binding site" evidence="11">
    <location>
        <position position="131"/>
    </location>
    <ligand>
        <name>ATP</name>
        <dbReference type="ChEBI" id="CHEBI:30616"/>
    </ligand>
</feature>
<evidence type="ECO:0000256" key="9">
    <source>
        <dbReference type="ARBA" id="ARBA00023141"/>
    </source>
</evidence>
<dbReference type="InterPro" id="IPR031322">
    <property type="entry name" value="Shikimate/glucono_kinase"/>
</dbReference>
<comment type="pathway">
    <text evidence="1 11">Metabolic intermediate biosynthesis; chorismate biosynthesis; chorismate from D-erythrose 4-phosphate and phosphoenolpyruvate: step 5/7.</text>
</comment>
<proteinExistence type="inferred from homology"/>
<keyword evidence="4 11" id="KW-0028">Amino-acid biosynthesis</keyword>
<evidence type="ECO:0000256" key="6">
    <source>
        <dbReference type="ARBA" id="ARBA00022741"/>
    </source>
</evidence>
<dbReference type="UniPathway" id="UPA00053">
    <property type="reaction ID" value="UER00088"/>
</dbReference>
<dbReference type="Pfam" id="PF01202">
    <property type="entry name" value="SKI"/>
    <property type="match status" value="1"/>
</dbReference>
<dbReference type="GO" id="GO:0005829">
    <property type="term" value="C:cytosol"/>
    <property type="evidence" value="ECO:0007669"/>
    <property type="project" value="TreeGrafter"/>
</dbReference>
<dbReference type="GO" id="GO:0008652">
    <property type="term" value="P:amino acid biosynthetic process"/>
    <property type="evidence" value="ECO:0007669"/>
    <property type="project" value="UniProtKB-KW"/>
</dbReference>
<dbReference type="HAMAP" id="MF_00109">
    <property type="entry name" value="Shikimate_kinase"/>
    <property type="match status" value="1"/>
</dbReference>
<dbReference type="SUPFAM" id="SSF52540">
    <property type="entry name" value="P-loop containing nucleoside triphosphate hydrolases"/>
    <property type="match status" value="1"/>
</dbReference>
<dbReference type="CDD" id="cd00464">
    <property type="entry name" value="SK"/>
    <property type="match status" value="1"/>
</dbReference>
<keyword evidence="11" id="KW-0479">Metal-binding</keyword>
<dbReference type="InterPro" id="IPR027417">
    <property type="entry name" value="P-loop_NTPase"/>
</dbReference>
<evidence type="ECO:0000256" key="4">
    <source>
        <dbReference type="ARBA" id="ARBA00022605"/>
    </source>
</evidence>
<dbReference type="AlphaFoldDB" id="A0A498R8E7"/>
<comment type="similarity">
    <text evidence="2 11">Belongs to the shikimate kinase family.</text>
</comment>
<protein>
    <recommendedName>
        <fullName evidence="3 11">Shikimate kinase</fullName>
        <shortName evidence="11">SK</shortName>
        <ecNumber evidence="3 11">2.7.1.71</ecNumber>
    </recommendedName>
</protein>
<feature type="binding site" evidence="11">
    <location>
        <position position="149"/>
    </location>
    <ligand>
        <name>substrate</name>
    </ligand>
</feature>
<dbReference type="GO" id="GO:0000287">
    <property type="term" value="F:magnesium ion binding"/>
    <property type="evidence" value="ECO:0007669"/>
    <property type="project" value="UniProtKB-UniRule"/>
</dbReference>
<dbReference type="EMBL" id="UPPP01000105">
    <property type="protein sequence ID" value="VBB08976.1"/>
    <property type="molecule type" value="Genomic_DNA"/>
</dbReference>
<feature type="binding site" evidence="11">
    <location>
        <begin position="25"/>
        <end position="30"/>
    </location>
    <ligand>
        <name>ATP</name>
        <dbReference type="ChEBI" id="CHEBI:30616"/>
    </ligand>
</feature>
<keyword evidence="13" id="KW-1185">Reference proteome</keyword>